<dbReference type="SUPFAM" id="SSF49299">
    <property type="entry name" value="PKD domain"/>
    <property type="match status" value="1"/>
</dbReference>
<dbReference type="Proteomes" id="UP001304683">
    <property type="component" value="Chromosome"/>
</dbReference>
<gene>
    <name evidence="3" type="ORF">Q5761_06520</name>
</gene>
<proteinExistence type="predicted"/>
<evidence type="ECO:0000313" key="3">
    <source>
        <dbReference type="EMBL" id="WPD18045.1"/>
    </source>
</evidence>
<dbReference type="RefSeq" id="WP_318749954.1">
    <property type="nucleotide sequence ID" value="NZ_CP132508.1"/>
</dbReference>
<evidence type="ECO:0000256" key="1">
    <source>
        <dbReference type="SAM" id="MobiDB-lite"/>
    </source>
</evidence>
<feature type="domain" description="PKD" evidence="2">
    <location>
        <begin position="263"/>
        <end position="308"/>
    </location>
</feature>
<feature type="compositionally biased region" description="Gly residues" evidence="1">
    <location>
        <begin position="206"/>
        <end position="215"/>
    </location>
</feature>
<accession>A0ABZ0QKM7</accession>
<organism evidence="3 4">
    <name type="scientific">Thermaerobacter composti</name>
    <dbReference type="NCBI Taxonomy" id="554949"/>
    <lineage>
        <taxon>Bacteria</taxon>
        <taxon>Bacillati</taxon>
        <taxon>Bacillota</taxon>
        <taxon>Clostridia</taxon>
        <taxon>Eubacteriales</taxon>
        <taxon>Clostridiales Family XVII. Incertae Sedis</taxon>
        <taxon>Thermaerobacter</taxon>
    </lineage>
</organism>
<feature type="region of interest" description="Disordered" evidence="1">
    <location>
        <begin position="146"/>
        <end position="235"/>
    </location>
</feature>
<dbReference type="InterPro" id="IPR035986">
    <property type="entry name" value="PKD_dom_sf"/>
</dbReference>
<evidence type="ECO:0000313" key="4">
    <source>
        <dbReference type="Proteomes" id="UP001304683"/>
    </source>
</evidence>
<reference evidence="3 4" key="1">
    <citation type="submission" date="2023-08" db="EMBL/GenBank/DDBJ databases">
        <title>Genome sequence of Thermaerobacter compostii strain Ins1, a spore-forming filamentous bacterium isolated from a deep geothermal reservoir.</title>
        <authorList>
            <person name="Bregnard D."/>
            <person name="Gonzalez D."/>
            <person name="Junier P."/>
        </authorList>
    </citation>
    <scope>NUCLEOTIDE SEQUENCE [LARGE SCALE GENOMIC DNA]</scope>
    <source>
        <strain evidence="3 4">Ins1</strain>
    </source>
</reference>
<evidence type="ECO:0000259" key="2">
    <source>
        <dbReference type="PROSITE" id="PS50093"/>
    </source>
</evidence>
<sequence length="458" mass="48120">MSAVVAAGAVPALAAGGTGERTAVDATAAGFAVPAGQRTAVSTTGRWRLEIGTVGGEPPAAAWAAGRDAAGNWYRLPGRREGSLWVFTVPADPPLTEVRFGGEGGDAGPIGQPDEPAAGRPAGEAGGDTTASNPGALTWRVVWEDGDAAGPPAGGVPVGRGLPPPPNWVPGADPLGDEPGAALGGLLQPPDAVERPRWSPPAPDGAGRGGRGGGNAARSRREPPPLPSATHGVVQLPPGIPAIEVTLPTRRTTHWQPLERGHVLWRWDFGDGTQWVDPNPNHAIVQQPHRFPGAGSYAVEAISYDGTGRPLIRYRWHVTVPPADAAARAVGAAIPGLADDAVLAAAQELARWRLFPAAAPEAPRVQLALEGPRRWVVGRPATYRLRAEIQNPPFTERVEVDYDPGPVFSVRWRRPGTFAVDGAVRVRVHYRIHGRALALSHVYRVTETVQVHALHLEE</sequence>
<dbReference type="PROSITE" id="PS50093">
    <property type="entry name" value="PKD"/>
    <property type="match status" value="1"/>
</dbReference>
<protein>
    <submittedName>
        <fullName evidence="3">PKD domain-containing protein</fullName>
    </submittedName>
</protein>
<dbReference type="EMBL" id="CP132508">
    <property type="protein sequence ID" value="WPD18045.1"/>
    <property type="molecule type" value="Genomic_DNA"/>
</dbReference>
<feature type="region of interest" description="Disordered" evidence="1">
    <location>
        <begin position="101"/>
        <end position="134"/>
    </location>
</feature>
<dbReference type="InterPro" id="IPR000601">
    <property type="entry name" value="PKD_dom"/>
</dbReference>
<keyword evidence="4" id="KW-1185">Reference proteome</keyword>
<name>A0ABZ0QKM7_9FIRM</name>